<organism evidence="2 3">
    <name type="scientific">Favolaschia claudopus</name>
    <dbReference type="NCBI Taxonomy" id="2862362"/>
    <lineage>
        <taxon>Eukaryota</taxon>
        <taxon>Fungi</taxon>
        <taxon>Dikarya</taxon>
        <taxon>Basidiomycota</taxon>
        <taxon>Agaricomycotina</taxon>
        <taxon>Agaricomycetes</taxon>
        <taxon>Agaricomycetidae</taxon>
        <taxon>Agaricales</taxon>
        <taxon>Marasmiineae</taxon>
        <taxon>Mycenaceae</taxon>
        <taxon>Favolaschia</taxon>
    </lineage>
</organism>
<evidence type="ECO:0000256" key="1">
    <source>
        <dbReference type="SAM" id="MobiDB-lite"/>
    </source>
</evidence>
<keyword evidence="3" id="KW-1185">Reference proteome</keyword>
<gene>
    <name evidence="2" type="ORF">R3P38DRAFT_3291954</name>
</gene>
<dbReference type="EMBL" id="JAWWNJ010000131">
    <property type="protein sequence ID" value="KAK6987593.1"/>
    <property type="molecule type" value="Genomic_DNA"/>
</dbReference>
<proteinExistence type="predicted"/>
<dbReference type="AlphaFoldDB" id="A0AAV9ZMJ8"/>
<feature type="region of interest" description="Disordered" evidence="1">
    <location>
        <begin position="195"/>
        <end position="219"/>
    </location>
</feature>
<dbReference type="PRINTS" id="PR01217">
    <property type="entry name" value="PRICHEXTENSN"/>
</dbReference>
<evidence type="ECO:0000313" key="2">
    <source>
        <dbReference type="EMBL" id="KAK6987593.1"/>
    </source>
</evidence>
<comment type="caution">
    <text evidence="2">The sequence shown here is derived from an EMBL/GenBank/DDBJ whole genome shotgun (WGS) entry which is preliminary data.</text>
</comment>
<dbReference type="Proteomes" id="UP001362999">
    <property type="component" value="Unassembled WGS sequence"/>
</dbReference>
<reference evidence="2 3" key="1">
    <citation type="journal article" date="2024" name="J Genomics">
        <title>Draft genome sequencing and assembly of Favolaschia claudopus CIRM-BRFM 2984 isolated from oak limbs.</title>
        <authorList>
            <person name="Navarro D."/>
            <person name="Drula E."/>
            <person name="Chaduli D."/>
            <person name="Cazenave R."/>
            <person name="Ahrendt S."/>
            <person name="Wang J."/>
            <person name="Lipzen A."/>
            <person name="Daum C."/>
            <person name="Barry K."/>
            <person name="Grigoriev I.V."/>
            <person name="Favel A."/>
            <person name="Rosso M.N."/>
            <person name="Martin F."/>
        </authorList>
    </citation>
    <scope>NUCLEOTIDE SEQUENCE [LARGE SCALE GENOMIC DNA]</scope>
    <source>
        <strain evidence="2 3">CIRM-BRFM 2984</strain>
    </source>
</reference>
<sequence>MPVIAINVDSRQIIQPSALSRRFRGSCRGCLFTPDSFPNATSLRAPYRCLPASPQPTPALLRLPPQRDLMPRSPTSTSDPRPPHSRRVPPPSPPPGARRRPNLNLARVPTQHSLPLPHSSDQPQKSHSNYVLACLPALDASPFIPAPTRRPNPPTPLLSLQIAETKLKLTSSFSRTQIRFNVASAAHPHYEPTFTDASASEWPTNPRLHPPSHHNTSALHHPRRLLALPTASSTPPALTRASRPSSLLPRRANGISMFSNPSPPHLDPYPPPPLVLDCPTAASALTSSSRRIPPPPRPPDFLTPKPTPVNFSTAQHAAAAFLITHDAEIVTSALRAPTDSKML</sequence>
<protein>
    <submittedName>
        <fullName evidence="2">Uncharacterized protein</fullName>
    </submittedName>
</protein>
<name>A0AAV9ZMJ8_9AGAR</name>
<evidence type="ECO:0000313" key="3">
    <source>
        <dbReference type="Proteomes" id="UP001362999"/>
    </source>
</evidence>
<feature type="region of interest" description="Disordered" evidence="1">
    <location>
        <begin position="56"/>
        <end position="102"/>
    </location>
</feature>
<accession>A0AAV9ZMJ8</accession>